<dbReference type="EMBL" id="BARW01002068">
    <property type="protein sequence ID" value="GAI67042.1"/>
    <property type="molecule type" value="Genomic_DNA"/>
</dbReference>
<protein>
    <submittedName>
        <fullName evidence="1">Uncharacterized protein</fullName>
    </submittedName>
</protein>
<organism evidence="1">
    <name type="scientific">marine sediment metagenome</name>
    <dbReference type="NCBI Taxonomy" id="412755"/>
    <lineage>
        <taxon>unclassified sequences</taxon>
        <taxon>metagenomes</taxon>
        <taxon>ecological metagenomes</taxon>
    </lineage>
</organism>
<gene>
    <name evidence="1" type="ORF">S12H4_06034</name>
</gene>
<sequence>TAKIRTEAIMRLGFYNFIKFIKKLLKKPIQNEKEGEILALRDGVRRIKKETERSIVFYLKNYKENLKFQYIFKLVETASNYLHETLIDHFCVFTTDISEMAALIGEEQSGKKKMLDILESMEEPSRKILDEIDQIRGAL</sequence>
<proteinExistence type="predicted"/>
<name>X1QEZ5_9ZZZZ</name>
<evidence type="ECO:0000313" key="1">
    <source>
        <dbReference type="EMBL" id="GAI67042.1"/>
    </source>
</evidence>
<accession>X1QEZ5</accession>
<comment type="caution">
    <text evidence="1">The sequence shown here is derived from an EMBL/GenBank/DDBJ whole genome shotgun (WGS) entry which is preliminary data.</text>
</comment>
<reference evidence="1" key="1">
    <citation type="journal article" date="2014" name="Front. Microbiol.">
        <title>High frequency of phylogenetically diverse reductive dehalogenase-homologous genes in deep subseafloor sedimentary metagenomes.</title>
        <authorList>
            <person name="Kawai M."/>
            <person name="Futagami T."/>
            <person name="Toyoda A."/>
            <person name="Takaki Y."/>
            <person name="Nishi S."/>
            <person name="Hori S."/>
            <person name="Arai W."/>
            <person name="Tsubouchi T."/>
            <person name="Morono Y."/>
            <person name="Uchiyama I."/>
            <person name="Ito T."/>
            <person name="Fujiyama A."/>
            <person name="Inagaki F."/>
            <person name="Takami H."/>
        </authorList>
    </citation>
    <scope>NUCLEOTIDE SEQUENCE</scope>
    <source>
        <strain evidence="1">Expedition CK06-06</strain>
    </source>
</reference>
<feature type="non-terminal residue" evidence="1">
    <location>
        <position position="1"/>
    </location>
</feature>
<dbReference type="AlphaFoldDB" id="X1QEZ5"/>